<keyword evidence="2" id="KW-1185">Reference proteome</keyword>
<gene>
    <name evidence="1" type="ORF">R1flu_017003</name>
</gene>
<dbReference type="AlphaFoldDB" id="A0ABD1YSE3"/>
<evidence type="ECO:0000313" key="1">
    <source>
        <dbReference type="EMBL" id="KAL2632317.1"/>
    </source>
</evidence>
<comment type="caution">
    <text evidence="1">The sequence shown here is derived from an EMBL/GenBank/DDBJ whole genome shotgun (WGS) entry which is preliminary data.</text>
</comment>
<protein>
    <submittedName>
        <fullName evidence="1">Uncharacterized protein</fullName>
    </submittedName>
</protein>
<organism evidence="1 2">
    <name type="scientific">Riccia fluitans</name>
    <dbReference type="NCBI Taxonomy" id="41844"/>
    <lineage>
        <taxon>Eukaryota</taxon>
        <taxon>Viridiplantae</taxon>
        <taxon>Streptophyta</taxon>
        <taxon>Embryophyta</taxon>
        <taxon>Marchantiophyta</taxon>
        <taxon>Marchantiopsida</taxon>
        <taxon>Marchantiidae</taxon>
        <taxon>Marchantiales</taxon>
        <taxon>Ricciaceae</taxon>
        <taxon>Riccia</taxon>
    </lineage>
</organism>
<proteinExistence type="predicted"/>
<dbReference type="EMBL" id="JBHFFA010000004">
    <property type="protein sequence ID" value="KAL2632317.1"/>
    <property type="molecule type" value="Genomic_DNA"/>
</dbReference>
<sequence>MSHDEFLAQVLEEDAEGIEQLRIEEPTSTNMMTFLQWCLSGYSERIQQGRVGTVTEGTSVLQLTSTETEIAREFLGDIHSNYDWKADAQIQSVIVPAAYRACMVLGDTMKQLARLADARLGGHTMTCRPGGHV</sequence>
<accession>A0ABD1YSE3</accession>
<evidence type="ECO:0000313" key="2">
    <source>
        <dbReference type="Proteomes" id="UP001605036"/>
    </source>
</evidence>
<name>A0ABD1YSE3_9MARC</name>
<reference evidence="1 2" key="1">
    <citation type="submission" date="2024-09" db="EMBL/GenBank/DDBJ databases">
        <title>Chromosome-scale assembly of Riccia fluitans.</title>
        <authorList>
            <person name="Paukszto L."/>
            <person name="Sawicki J."/>
            <person name="Karawczyk K."/>
            <person name="Piernik-Szablinska J."/>
            <person name="Szczecinska M."/>
            <person name="Mazdziarz M."/>
        </authorList>
    </citation>
    <scope>NUCLEOTIDE SEQUENCE [LARGE SCALE GENOMIC DNA]</scope>
    <source>
        <strain evidence="1">Rf_01</strain>
        <tissue evidence="1">Aerial parts of the thallus</tissue>
    </source>
</reference>
<dbReference type="Proteomes" id="UP001605036">
    <property type="component" value="Unassembled WGS sequence"/>
</dbReference>